<name>A0A9D1GP15_9BACT</name>
<dbReference type="GO" id="GO:0016301">
    <property type="term" value="F:kinase activity"/>
    <property type="evidence" value="ECO:0007669"/>
    <property type="project" value="UniProtKB-KW"/>
</dbReference>
<dbReference type="AlphaFoldDB" id="A0A9D1GP15"/>
<dbReference type="SMART" id="SM00382">
    <property type="entry name" value="AAA"/>
    <property type="match status" value="1"/>
</dbReference>
<keyword evidence="2" id="KW-0808">Transferase</keyword>
<dbReference type="InterPro" id="IPR027417">
    <property type="entry name" value="P-loop_NTPase"/>
</dbReference>
<dbReference type="CDD" id="cd02028">
    <property type="entry name" value="UMPK_like"/>
    <property type="match status" value="1"/>
</dbReference>
<feature type="domain" description="AAA+ ATPase" evidence="1">
    <location>
        <begin position="63"/>
        <end position="238"/>
    </location>
</feature>
<proteinExistence type="predicted"/>
<dbReference type="Proteomes" id="UP000886881">
    <property type="component" value="Unassembled WGS sequence"/>
</dbReference>
<dbReference type="PANTHER" id="PTHR10285">
    <property type="entry name" value="URIDINE KINASE"/>
    <property type="match status" value="1"/>
</dbReference>
<dbReference type="SUPFAM" id="SSF52540">
    <property type="entry name" value="P-loop containing nucleoside triphosphate hydrolases"/>
    <property type="match status" value="1"/>
</dbReference>
<protein>
    <submittedName>
        <fullName evidence="2">Nucleoside kinase</fullName>
    </submittedName>
</protein>
<dbReference type="EMBL" id="DVLC01000121">
    <property type="protein sequence ID" value="HIT47518.1"/>
    <property type="molecule type" value="Genomic_DNA"/>
</dbReference>
<dbReference type="GO" id="GO:0005524">
    <property type="term" value="F:ATP binding"/>
    <property type="evidence" value="ECO:0007669"/>
    <property type="project" value="InterPro"/>
</dbReference>
<evidence type="ECO:0000313" key="2">
    <source>
        <dbReference type="EMBL" id="HIT47518.1"/>
    </source>
</evidence>
<dbReference type="Gene3D" id="3.40.50.300">
    <property type="entry name" value="P-loop containing nucleotide triphosphate hydrolases"/>
    <property type="match status" value="1"/>
</dbReference>
<reference evidence="2" key="2">
    <citation type="journal article" date="2021" name="PeerJ">
        <title>Extensive microbial diversity within the chicken gut microbiome revealed by metagenomics and culture.</title>
        <authorList>
            <person name="Gilroy R."/>
            <person name="Ravi A."/>
            <person name="Getino M."/>
            <person name="Pursley I."/>
            <person name="Horton D.L."/>
            <person name="Alikhan N.F."/>
            <person name="Baker D."/>
            <person name="Gharbi K."/>
            <person name="Hall N."/>
            <person name="Watson M."/>
            <person name="Adriaenssens E.M."/>
            <person name="Foster-Nyarko E."/>
            <person name="Jarju S."/>
            <person name="Secka A."/>
            <person name="Antonio M."/>
            <person name="Oren A."/>
            <person name="Chaudhuri R.R."/>
            <person name="La Ragione R."/>
            <person name="Hildebrand F."/>
            <person name="Pallen M.J."/>
        </authorList>
    </citation>
    <scope>NUCLEOTIDE SEQUENCE</scope>
    <source>
        <strain evidence="2">ChiHecec2B26-709</strain>
    </source>
</reference>
<keyword evidence="2" id="KW-0418">Kinase</keyword>
<dbReference type="Pfam" id="PF00485">
    <property type="entry name" value="PRK"/>
    <property type="match status" value="1"/>
</dbReference>
<evidence type="ECO:0000259" key="1">
    <source>
        <dbReference type="SMART" id="SM00382"/>
    </source>
</evidence>
<sequence>MNKIEAARQEYADWCQAIGIDTIEKLNETLLEGEAIDLINLCEARQERKYAQAADQIFWNRRRCPIVMMSGPSSSGKTSSSLRIAQQARVLGLNPKVIELDNYFVNREDTPLDENGERDYEALDAMDIKFLNEQLEDLLSGKEVELPKFDFVAGERKFTGETMRLERNDILFMEGIHALNPALTPGIPQDKIFRIYISALSSLPGGHKEHNSTTDKRLLRRIVRDNRTRGISPEENILRWPSVRRGEEKYIFPFDQNANVVFNSSTLYDMPLLKYYAEPLLCGISVSSPAYEKAQELLDFMKDILPLRPVEIAAIPPTSIMREFIGGQTL</sequence>
<accession>A0A9D1GP15</accession>
<evidence type="ECO:0000313" key="3">
    <source>
        <dbReference type="Proteomes" id="UP000886881"/>
    </source>
</evidence>
<dbReference type="InterPro" id="IPR006083">
    <property type="entry name" value="PRK/URK"/>
</dbReference>
<organism evidence="2 3">
    <name type="scientific">Candidatus Cryptobacteroides merdipullorum</name>
    <dbReference type="NCBI Taxonomy" id="2840771"/>
    <lineage>
        <taxon>Bacteria</taxon>
        <taxon>Pseudomonadati</taxon>
        <taxon>Bacteroidota</taxon>
        <taxon>Bacteroidia</taxon>
        <taxon>Bacteroidales</taxon>
        <taxon>Candidatus Cryptobacteroides</taxon>
    </lineage>
</organism>
<reference evidence="2" key="1">
    <citation type="submission" date="2020-10" db="EMBL/GenBank/DDBJ databases">
        <authorList>
            <person name="Gilroy R."/>
        </authorList>
    </citation>
    <scope>NUCLEOTIDE SEQUENCE</scope>
    <source>
        <strain evidence="2">ChiHecec2B26-709</strain>
    </source>
</reference>
<dbReference type="InterPro" id="IPR003593">
    <property type="entry name" value="AAA+_ATPase"/>
</dbReference>
<comment type="caution">
    <text evidence="2">The sequence shown here is derived from an EMBL/GenBank/DDBJ whole genome shotgun (WGS) entry which is preliminary data.</text>
</comment>
<gene>
    <name evidence="2" type="ORF">IAC35_06645</name>
</gene>